<evidence type="ECO:0000313" key="1">
    <source>
        <dbReference type="EMBL" id="KAH7841445.1"/>
    </source>
</evidence>
<comment type="caution">
    <text evidence="1">The sequence shown here is derived from an EMBL/GenBank/DDBJ whole genome shotgun (WGS) entry which is preliminary data.</text>
</comment>
<gene>
    <name evidence="1" type="ORF">Vadar_029957</name>
</gene>
<name>A0ACB7XL27_9ERIC</name>
<dbReference type="Proteomes" id="UP000828048">
    <property type="component" value="Chromosome 10"/>
</dbReference>
<evidence type="ECO:0000313" key="2">
    <source>
        <dbReference type="Proteomes" id="UP000828048"/>
    </source>
</evidence>
<proteinExistence type="predicted"/>
<keyword evidence="2" id="KW-1185">Reference proteome</keyword>
<protein>
    <submittedName>
        <fullName evidence="1">Uncharacterized protein</fullName>
    </submittedName>
</protein>
<organism evidence="1 2">
    <name type="scientific">Vaccinium darrowii</name>
    <dbReference type="NCBI Taxonomy" id="229202"/>
    <lineage>
        <taxon>Eukaryota</taxon>
        <taxon>Viridiplantae</taxon>
        <taxon>Streptophyta</taxon>
        <taxon>Embryophyta</taxon>
        <taxon>Tracheophyta</taxon>
        <taxon>Spermatophyta</taxon>
        <taxon>Magnoliopsida</taxon>
        <taxon>eudicotyledons</taxon>
        <taxon>Gunneridae</taxon>
        <taxon>Pentapetalae</taxon>
        <taxon>asterids</taxon>
        <taxon>Ericales</taxon>
        <taxon>Ericaceae</taxon>
        <taxon>Vaccinioideae</taxon>
        <taxon>Vaccinieae</taxon>
        <taxon>Vaccinium</taxon>
    </lineage>
</organism>
<accession>A0ACB7XL27</accession>
<sequence length="323" mass="36001">MEERSWRKEGIEVKEVNDWISVNRGRKHPLVFNNKELITLFVDNIPEEANRAWLSKTFTDYGIVKETYIPAKRSNRGSRFGFVRYDCPISAEVAVTKASGLQVGDNKLFVKVASFNSKLKRDNGNHLRSSKDIAESSYKGALSWKKAESNHLAQENSYAHATFDKEEWDSSSQMQKSAAYKVSTAFAKTSPDTDLASHNAMMEQFVNLHGECKDNDKGKQGNLFMKSTNSSFVVNKEGIVMENNLEGSLDSLVPDSVDNPIWDINSAQGNFGLDLVPFGGAAQVEVDSDLSESHSNTGESNGEEKNSSQRSTLLLRRDLEVIT</sequence>
<dbReference type="EMBL" id="CM037160">
    <property type="protein sequence ID" value="KAH7841445.1"/>
    <property type="molecule type" value="Genomic_DNA"/>
</dbReference>
<reference evidence="1 2" key="1">
    <citation type="journal article" date="2021" name="Hortic Res">
        <title>High-quality reference genome and annotation aids understanding of berry development for evergreen blueberry (Vaccinium darrowii).</title>
        <authorList>
            <person name="Yu J."/>
            <person name="Hulse-Kemp A.M."/>
            <person name="Babiker E."/>
            <person name="Staton M."/>
        </authorList>
    </citation>
    <scope>NUCLEOTIDE SEQUENCE [LARGE SCALE GENOMIC DNA]</scope>
    <source>
        <strain evidence="2">cv. NJ 8807/NJ 8810</strain>
        <tissue evidence="1">Young leaf</tissue>
    </source>
</reference>